<keyword evidence="7" id="KW-1185">Reference proteome</keyword>
<evidence type="ECO:0000313" key="7">
    <source>
        <dbReference type="Proteomes" id="UP000785200"/>
    </source>
</evidence>
<evidence type="ECO:0000259" key="5">
    <source>
        <dbReference type="PROSITE" id="PS50048"/>
    </source>
</evidence>
<comment type="subcellular location">
    <subcellularLocation>
        <location evidence="1">Nucleus</location>
    </subcellularLocation>
</comment>
<dbReference type="InterPro" id="IPR050613">
    <property type="entry name" value="Sec_Metabolite_Reg"/>
</dbReference>
<evidence type="ECO:0000313" key="6">
    <source>
        <dbReference type="EMBL" id="KAG0645374.1"/>
    </source>
</evidence>
<dbReference type="InterPro" id="IPR036864">
    <property type="entry name" value="Zn2-C6_fun-type_DNA-bd_sf"/>
</dbReference>
<dbReference type="SMART" id="SM00066">
    <property type="entry name" value="GAL4"/>
    <property type="match status" value="1"/>
</dbReference>
<feature type="region of interest" description="Disordered" evidence="4">
    <location>
        <begin position="1"/>
        <end position="21"/>
    </location>
</feature>
<feature type="region of interest" description="Disordered" evidence="4">
    <location>
        <begin position="616"/>
        <end position="649"/>
    </location>
</feature>
<evidence type="ECO:0000256" key="1">
    <source>
        <dbReference type="ARBA" id="ARBA00004123"/>
    </source>
</evidence>
<dbReference type="Pfam" id="PF00172">
    <property type="entry name" value="Zn_clus"/>
    <property type="match status" value="1"/>
</dbReference>
<accession>A0A9P6SMY9</accession>
<dbReference type="PANTHER" id="PTHR31001:SF90">
    <property type="entry name" value="CENTROMERE DNA-BINDING PROTEIN COMPLEX CBF3 SUBUNIT B"/>
    <property type="match status" value="1"/>
</dbReference>
<dbReference type="OrthoDB" id="3014581at2759"/>
<reference evidence="6" key="1">
    <citation type="submission" date="2019-07" db="EMBL/GenBank/DDBJ databases">
        <title>Hyphodiscus hymeniophilus genome sequencing and assembly.</title>
        <authorList>
            <person name="Kramer G."/>
            <person name="Nodwell J."/>
        </authorList>
    </citation>
    <scope>NUCLEOTIDE SEQUENCE</scope>
    <source>
        <strain evidence="6">ATCC 34498</strain>
    </source>
</reference>
<dbReference type="AlphaFoldDB" id="A0A9P6SMY9"/>
<dbReference type="Pfam" id="PF04082">
    <property type="entry name" value="Fungal_trans"/>
    <property type="match status" value="1"/>
</dbReference>
<keyword evidence="2" id="KW-0479">Metal-binding</keyword>
<dbReference type="PROSITE" id="PS50048">
    <property type="entry name" value="ZN2_CY6_FUNGAL_2"/>
    <property type="match status" value="1"/>
</dbReference>
<gene>
    <name evidence="6" type="ORF">D0Z07_8870</name>
</gene>
<comment type="caution">
    <text evidence="6">The sequence shown here is derived from an EMBL/GenBank/DDBJ whole genome shotgun (WGS) entry which is preliminary data.</text>
</comment>
<dbReference type="GO" id="GO:0003677">
    <property type="term" value="F:DNA binding"/>
    <property type="evidence" value="ECO:0007669"/>
    <property type="project" value="InterPro"/>
</dbReference>
<dbReference type="GO" id="GO:0005634">
    <property type="term" value="C:nucleus"/>
    <property type="evidence" value="ECO:0007669"/>
    <property type="project" value="UniProtKB-SubCell"/>
</dbReference>
<sequence>MKRTSGSLDPQNSREKLPRRQEPVSCFWCRKKKLKCDRAYPCSNCRARKLACSSSSDPGEAYTGIDAANPSSSSQQIDELKSRLRKLEHLLTEKTGSELVSPSTTLKPVPVPASPDTELENTVTWIETDAFEHEASPPNGSLTSKLKIAENFGSFIFALTRPRIPTSLDMQNVVATLPSRSQGAVMLEFFFDEILWIYHIIHIPTVRRHFDKLYIDIENNQQPEYGPLALISTLYALTAYFSSEASNLSFKHSDSMIYCQKWTLLAQDALSAANCLANPSVETLQSLIYIAQHLMPNIGAIATLRTLSSTITHTARALGLHQLDSEANRKLRENTQVDWVDIESKRRIWWHICSTDWIMSFMSGSQSGTYSISPKQMTVNYPSNCDDSSINSRGDYDLPLDQPTEMTYFIYRCTGSIVFRGIVDAAWDCGCAGVEELPFELVLEFDAKLNKLVKEVDAKYEKIMSQFPSYFDLQNQQHSGTNAKMVLFSRQIAMAHFGAHTRFSRLHRPFLVRGAHEPRYAYSRMVCLRSARKVIELGRSMMEDNKRVDAIKIWSVNHHVFVSLTILVMDYCFNREEPRAKERKEEILECFRLLEAGEQRRESTIATRGLQKLKDILRDGKRKRSPDMEQPKNPSPPRNYPSSTHDMHYPQERANIGAPMSNIYSGDAFGQPSLVPQYQWTDFDYSSLDNINFDVDLDPNQFDALFQNIEGNKMF</sequence>
<dbReference type="GO" id="GO:0000981">
    <property type="term" value="F:DNA-binding transcription factor activity, RNA polymerase II-specific"/>
    <property type="evidence" value="ECO:0007669"/>
    <property type="project" value="InterPro"/>
</dbReference>
<evidence type="ECO:0000256" key="2">
    <source>
        <dbReference type="ARBA" id="ARBA00022723"/>
    </source>
</evidence>
<dbReference type="InterPro" id="IPR001138">
    <property type="entry name" value="Zn2Cys6_DnaBD"/>
</dbReference>
<dbReference type="EMBL" id="VNKQ01000019">
    <property type="protein sequence ID" value="KAG0645374.1"/>
    <property type="molecule type" value="Genomic_DNA"/>
</dbReference>
<dbReference type="InterPro" id="IPR007219">
    <property type="entry name" value="XnlR_reg_dom"/>
</dbReference>
<dbReference type="SUPFAM" id="SSF57701">
    <property type="entry name" value="Zn2/Cys6 DNA-binding domain"/>
    <property type="match status" value="1"/>
</dbReference>
<name>A0A9P6SMY9_9HELO</name>
<feature type="domain" description="Zn(2)-C6 fungal-type" evidence="5">
    <location>
        <begin position="25"/>
        <end position="54"/>
    </location>
</feature>
<proteinExistence type="predicted"/>
<dbReference type="Gene3D" id="4.10.240.10">
    <property type="entry name" value="Zn(2)-C6 fungal-type DNA-binding domain"/>
    <property type="match status" value="1"/>
</dbReference>
<dbReference type="SMART" id="SM00906">
    <property type="entry name" value="Fungal_trans"/>
    <property type="match status" value="1"/>
</dbReference>
<dbReference type="PROSITE" id="PS00463">
    <property type="entry name" value="ZN2_CY6_FUNGAL_1"/>
    <property type="match status" value="1"/>
</dbReference>
<feature type="compositionally biased region" description="Basic and acidic residues" evidence="4">
    <location>
        <begin position="12"/>
        <end position="21"/>
    </location>
</feature>
<dbReference type="CDD" id="cd00067">
    <property type="entry name" value="GAL4"/>
    <property type="match status" value="1"/>
</dbReference>
<feature type="region of interest" description="Disordered" evidence="4">
    <location>
        <begin position="51"/>
        <end position="75"/>
    </location>
</feature>
<dbReference type="PANTHER" id="PTHR31001">
    <property type="entry name" value="UNCHARACTERIZED TRANSCRIPTIONAL REGULATORY PROTEIN"/>
    <property type="match status" value="1"/>
</dbReference>
<dbReference type="GO" id="GO:0006351">
    <property type="term" value="P:DNA-templated transcription"/>
    <property type="evidence" value="ECO:0007669"/>
    <property type="project" value="InterPro"/>
</dbReference>
<protein>
    <submittedName>
        <fullName evidence="6">Transcription factor</fullName>
    </submittedName>
</protein>
<dbReference type="Proteomes" id="UP000785200">
    <property type="component" value="Unassembled WGS sequence"/>
</dbReference>
<evidence type="ECO:0000256" key="3">
    <source>
        <dbReference type="ARBA" id="ARBA00023242"/>
    </source>
</evidence>
<dbReference type="CDD" id="cd12148">
    <property type="entry name" value="fungal_TF_MHR"/>
    <property type="match status" value="1"/>
</dbReference>
<organism evidence="6 7">
    <name type="scientific">Hyphodiscus hymeniophilus</name>
    <dbReference type="NCBI Taxonomy" id="353542"/>
    <lineage>
        <taxon>Eukaryota</taxon>
        <taxon>Fungi</taxon>
        <taxon>Dikarya</taxon>
        <taxon>Ascomycota</taxon>
        <taxon>Pezizomycotina</taxon>
        <taxon>Leotiomycetes</taxon>
        <taxon>Helotiales</taxon>
        <taxon>Hyphodiscaceae</taxon>
        <taxon>Hyphodiscus</taxon>
    </lineage>
</organism>
<feature type="compositionally biased region" description="Basic and acidic residues" evidence="4">
    <location>
        <begin position="616"/>
        <end position="630"/>
    </location>
</feature>
<keyword evidence="3" id="KW-0539">Nucleus</keyword>
<evidence type="ECO:0000256" key="4">
    <source>
        <dbReference type="SAM" id="MobiDB-lite"/>
    </source>
</evidence>
<dbReference type="GO" id="GO:0008270">
    <property type="term" value="F:zinc ion binding"/>
    <property type="evidence" value="ECO:0007669"/>
    <property type="project" value="InterPro"/>
</dbReference>
<feature type="compositionally biased region" description="Polar residues" evidence="4">
    <location>
        <begin position="1"/>
        <end position="11"/>
    </location>
</feature>